<evidence type="ECO:0000259" key="1">
    <source>
        <dbReference type="SMART" id="SM00382"/>
    </source>
</evidence>
<reference evidence="2" key="1">
    <citation type="submission" date="2020-10" db="EMBL/GenBank/DDBJ databases">
        <title>Diversity and distribution of actinomycetes associated with coral in the coast of Hainan.</title>
        <authorList>
            <person name="Li F."/>
        </authorList>
    </citation>
    <scope>NUCLEOTIDE SEQUENCE</scope>
    <source>
        <strain evidence="2">HNM0983</strain>
    </source>
</reference>
<name>A0A929BC90_9PSEU</name>
<comment type="caution">
    <text evidence="2">The sequence shown here is derived from an EMBL/GenBank/DDBJ whole genome shotgun (WGS) entry which is preliminary data.</text>
</comment>
<dbReference type="InterPro" id="IPR038727">
    <property type="entry name" value="NadR/Ttd14_AAA_dom"/>
</dbReference>
<dbReference type="AlphaFoldDB" id="A0A929BC90"/>
<keyword evidence="3" id="KW-1185">Reference proteome</keyword>
<dbReference type="InterPro" id="IPR027417">
    <property type="entry name" value="P-loop_NTPase"/>
</dbReference>
<evidence type="ECO:0000313" key="2">
    <source>
        <dbReference type="EMBL" id="MBE9376186.1"/>
    </source>
</evidence>
<proteinExistence type="predicted"/>
<dbReference type="SMART" id="SM00382">
    <property type="entry name" value="AAA"/>
    <property type="match status" value="1"/>
</dbReference>
<organism evidence="2 3">
    <name type="scientific">Saccharopolyspora montiporae</name>
    <dbReference type="NCBI Taxonomy" id="2781240"/>
    <lineage>
        <taxon>Bacteria</taxon>
        <taxon>Bacillati</taxon>
        <taxon>Actinomycetota</taxon>
        <taxon>Actinomycetes</taxon>
        <taxon>Pseudonocardiales</taxon>
        <taxon>Pseudonocardiaceae</taxon>
        <taxon>Saccharopolyspora</taxon>
    </lineage>
</organism>
<protein>
    <submittedName>
        <fullName evidence="2">AAA family ATPase</fullName>
    </submittedName>
</protein>
<sequence>MHTEPRLVVITGGPGTGKTTLLHALAAHYPVQPEAGRAIIDDQHLLDGPALPWRDRERYAELMLAHDLRSHHDARRSATTTFFDRGIPDIIGYLRLSGLPVPAHLTEAARRFTYHRRVLITPDWPEIYRQDHQRLQTAEESARTRAHLAAAYTDLGYELVELPRADVPTRAHLARTTAGLHT</sequence>
<dbReference type="Proteomes" id="UP000598360">
    <property type="component" value="Unassembled WGS sequence"/>
</dbReference>
<dbReference type="SUPFAM" id="SSF52540">
    <property type="entry name" value="P-loop containing nucleoside triphosphate hydrolases"/>
    <property type="match status" value="1"/>
</dbReference>
<gene>
    <name evidence="2" type="ORF">IQ251_17185</name>
</gene>
<dbReference type="InterPro" id="IPR003593">
    <property type="entry name" value="AAA+_ATPase"/>
</dbReference>
<accession>A0A929BC90</accession>
<dbReference type="Gene3D" id="3.40.50.300">
    <property type="entry name" value="P-loop containing nucleotide triphosphate hydrolases"/>
    <property type="match status" value="1"/>
</dbReference>
<dbReference type="Pfam" id="PF13521">
    <property type="entry name" value="AAA_28"/>
    <property type="match status" value="1"/>
</dbReference>
<feature type="domain" description="AAA+ ATPase" evidence="1">
    <location>
        <begin position="4"/>
        <end position="175"/>
    </location>
</feature>
<dbReference type="EMBL" id="JADEYC010000034">
    <property type="protein sequence ID" value="MBE9376186.1"/>
    <property type="molecule type" value="Genomic_DNA"/>
</dbReference>
<dbReference type="RefSeq" id="WP_193929627.1">
    <property type="nucleotide sequence ID" value="NZ_JADEYC010000034.1"/>
</dbReference>
<evidence type="ECO:0000313" key="3">
    <source>
        <dbReference type="Proteomes" id="UP000598360"/>
    </source>
</evidence>